<dbReference type="EMBL" id="CP011367">
    <property type="protein sequence ID" value="AKJ94311.1"/>
    <property type="molecule type" value="Genomic_DNA"/>
</dbReference>
<dbReference type="PANTHER" id="PTHR23517">
    <property type="entry name" value="RESISTANCE PROTEIN MDTM, PUTATIVE-RELATED-RELATED"/>
    <property type="match status" value="1"/>
</dbReference>
<dbReference type="Proteomes" id="UP000064201">
    <property type="component" value="Chromosome"/>
</dbReference>
<proteinExistence type="predicted"/>
<evidence type="ECO:0000313" key="10">
    <source>
        <dbReference type="Proteomes" id="UP000064201"/>
    </source>
</evidence>
<gene>
    <name evidence="9" type="ORF">TVD_02495</name>
</gene>
<dbReference type="PROSITE" id="PS50850">
    <property type="entry name" value="MFS"/>
    <property type="match status" value="1"/>
</dbReference>
<organism evidence="9 10">
    <name type="scientific">Thioalkalivibrio versutus</name>
    <dbReference type="NCBI Taxonomy" id="106634"/>
    <lineage>
        <taxon>Bacteria</taxon>
        <taxon>Pseudomonadati</taxon>
        <taxon>Pseudomonadota</taxon>
        <taxon>Gammaproteobacteria</taxon>
        <taxon>Chromatiales</taxon>
        <taxon>Ectothiorhodospiraceae</taxon>
        <taxon>Thioalkalivibrio</taxon>
    </lineage>
</organism>
<keyword evidence="10" id="KW-1185">Reference proteome</keyword>
<dbReference type="AlphaFoldDB" id="A0A0G3G625"/>
<evidence type="ECO:0000259" key="8">
    <source>
        <dbReference type="PROSITE" id="PS50850"/>
    </source>
</evidence>
<keyword evidence="6 7" id="KW-0472">Membrane</keyword>
<evidence type="ECO:0000256" key="6">
    <source>
        <dbReference type="ARBA" id="ARBA00023136"/>
    </source>
</evidence>
<dbReference type="KEGG" id="tvr:TVD_02495"/>
<dbReference type="InterPro" id="IPR036259">
    <property type="entry name" value="MFS_trans_sf"/>
</dbReference>
<evidence type="ECO:0000256" key="5">
    <source>
        <dbReference type="ARBA" id="ARBA00022989"/>
    </source>
</evidence>
<dbReference type="Pfam" id="PF07690">
    <property type="entry name" value="MFS_1"/>
    <property type="match status" value="1"/>
</dbReference>
<comment type="subcellular location">
    <subcellularLocation>
        <location evidence="1">Cell membrane</location>
        <topology evidence="1">Multi-pass membrane protein</topology>
    </subcellularLocation>
</comment>
<dbReference type="InterPro" id="IPR050171">
    <property type="entry name" value="MFS_Transporters"/>
</dbReference>
<keyword evidence="5 7" id="KW-1133">Transmembrane helix</keyword>
<feature type="transmembrane region" description="Helical" evidence="7">
    <location>
        <begin position="302"/>
        <end position="326"/>
    </location>
</feature>
<feature type="transmembrane region" description="Helical" evidence="7">
    <location>
        <begin position="212"/>
        <end position="234"/>
    </location>
</feature>
<keyword evidence="4 7" id="KW-0812">Transmembrane</keyword>
<sequence length="456" mass="47800">MNPRELRATTGLAAIYGVRMAGLFMVLPVFMLHADRIPGATPLLMGLALGIYGLTQAVLQIPFGLLSDRVGRKPLILAGLLLFVAGSVLAAVAETIHGIILGRALQGAGAVAAVILALTADLVGEERRMRALAVIGLTIGLTFTAAMALGPVVDQAAGLSGIFGLSALLGLVAIVILFLWVPTPARARAHPDMVPVWSALPRVLRAPDLLRLNLGIFVLHLVLAANFLVIPVQLVETLGLAGASHWKFYVPVLLAGFALMLPGIIFGERRRRVHSVLRGAIALLAGVQILLALLVLDGGGLWTLAALMVLFFAAFNLLEAGLPSLVARVAPVAHKGTAMGGFATAQFLGIFAGGVLGGVLLTLVGPVGVFLAGVPLLLAWWWIARGMHPRYRSNRVVAVPDHWSGRDAELLRALAAWPGVHEADLSPDAGSLYLKVEPGGPDTPELTAWLARKPGA</sequence>
<name>A0A0G3G625_9GAMM</name>
<evidence type="ECO:0000256" key="1">
    <source>
        <dbReference type="ARBA" id="ARBA00004651"/>
    </source>
</evidence>
<feature type="transmembrane region" description="Helical" evidence="7">
    <location>
        <begin position="279"/>
        <end position="296"/>
    </location>
</feature>
<dbReference type="InterPro" id="IPR020846">
    <property type="entry name" value="MFS_dom"/>
</dbReference>
<dbReference type="Gene3D" id="1.20.1250.20">
    <property type="entry name" value="MFS general substrate transporter like domains"/>
    <property type="match status" value="1"/>
</dbReference>
<dbReference type="PANTHER" id="PTHR23517:SF2">
    <property type="entry name" value="MULTIDRUG RESISTANCE PROTEIN MDTH"/>
    <property type="match status" value="1"/>
</dbReference>
<dbReference type="PATRIC" id="fig|106634.4.peg.503"/>
<evidence type="ECO:0000256" key="3">
    <source>
        <dbReference type="ARBA" id="ARBA00022475"/>
    </source>
</evidence>
<accession>A0A0G3G625</accession>
<evidence type="ECO:0000313" key="9">
    <source>
        <dbReference type="EMBL" id="AKJ94311.1"/>
    </source>
</evidence>
<dbReference type="SUPFAM" id="SSF103473">
    <property type="entry name" value="MFS general substrate transporter"/>
    <property type="match status" value="1"/>
</dbReference>
<dbReference type="STRING" id="106634.TVD_02495"/>
<feature type="transmembrane region" description="Helical" evidence="7">
    <location>
        <begin position="99"/>
        <end position="119"/>
    </location>
</feature>
<feature type="transmembrane region" description="Helical" evidence="7">
    <location>
        <begin position="338"/>
        <end position="357"/>
    </location>
</feature>
<feature type="transmembrane region" description="Helical" evidence="7">
    <location>
        <begin position="246"/>
        <end position="267"/>
    </location>
</feature>
<dbReference type="GO" id="GO:0022857">
    <property type="term" value="F:transmembrane transporter activity"/>
    <property type="evidence" value="ECO:0007669"/>
    <property type="project" value="InterPro"/>
</dbReference>
<feature type="transmembrane region" description="Helical" evidence="7">
    <location>
        <begin position="363"/>
        <end position="383"/>
    </location>
</feature>
<feature type="transmembrane region" description="Helical" evidence="7">
    <location>
        <begin position="75"/>
        <end position="93"/>
    </location>
</feature>
<evidence type="ECO:0000256" key="2">
    <source>
        <dbReference type="ARBA" id="ARBA00022448"/>
    </source>
</evidence>
<dbReference type="CDD" id="cd17472">
    <property type="entry name" value="MFS_YajR_like"/>
    <property type="match status" value="1"/>
</dbReference>
<protein>
    <submittedName>
        <fullName evidence="9">MFS transporter</fullName>
    </submittedName>
</protein>
<feature type="domain" description="Major facilitator superfamily (MFS) profile" evidence="8">
    <location>
        <begin position="1"/>
        <end position="392"/>
    </location>
</feature>
<dbReference type="GO" id="GO:0005886">
    <property type="term" value="C:plasma membrane"/>
    <property type="evidence" value="ECO:0007669"/>
    <property type="project" value="UniProtKB-SubCell"/>
</dbReference>
<dbReference type="RefSeq" id="WP_047250720.1">
    <property type="nucleotide sequence ID" value="NZ_CP011367.1"/>
</dbReference>
<feature type="transmembrane region" description="Helical" evidence="7">
    <location>
        <begin position="159"/>
        <end position="181"/>
    </location>
</feature>
<feature type="transmembrane region" description="Helical" evidence="7">
    <location>
        <begin position="43"/>
        <end position="63"/>
    </location>
</feature>
<feature type="transmembrane region" description="Helical" evidence="7">
    <location>
        <begin position="12"/>
        <end position="31"/>
    </location>
</feature>
<feature type="transmembrane region" description="Helical" evidence="7">
    <location>
        <begin position="131"/>
        <end position="153"/>
    </location>
</feature>
<evidence type="ECO:0000256" key="7">
    <source>
        <dbReference type="SAM" id="Phobius"/>
    </source>
</evidence>
<evidence type="ECO:0000256" key="4">
    <source>
        <dbReference type="ARBA" id="ARBA00022692"/>
    </source>
</evidence>
<dbReference type="InterPro" id="IPR011701">
    <property type="entry name" value="MFS"/>
</dbReference>
<keyword evidence="2" id="KW-0813">Transport</keyword>
<keyword evidence="3" id="KW-1003">Cell membrane</keyword>
<reference evidence="9 10" key="1">
    <citation type="submission" date="2015-04" db="EMBL/GenBank/DDBJ databases">
        <title>Complete Sequence for the Genome of the Thioalkalivibrio versutus D301.</title>
        <authorList>
            <person name="Mu T."/>
            <person name="Zhou J."/>
            <person name="Xu X."/>
        </authorList>
    </citation>
    <scope>NUCLEOTIDE SEQUENCE [LARGE SCALE GENOMIC DNA]</scope>
    <source>
        <strain evidence="9 10">D301</strain>
    </source>
</reference>
<dbReference type="OrthoDB" id="9764259at2"/>